<dbReference type="GO" id="GO:0061710">
    <property type="term" value="F:L-threonylcarbamoyladenylate synthase"/>
    <property type="evidence" value="ECO:0007669"/>
    <property type="project" value="UniProtKB-EC"/>
</dbReference>
<dbReference type="HAMAP" id="MF_01852">
    <property type="entry name" value="TsaC"/>
    <property type="match status" value="1"/>
</dbReference>
<keyword evidence="4 9" id="KW-0819">tRNA processing</keyword>
<evidence type="ECO:0000256" key="3">
    <source>
        <dbReference type="ARBA" id="ARBA00022679"/>
    </source>
</evidence>
<dbReference type="GO" id="GO:0002949">
    <property type="term" value="P:tRNA threonylcarbamoyladenosine modification"/>
    <property type="evidence" value="ECO:0007669"/>
    <property type="project" value="UniProtKB-UniRule"/>
</dbReference>
<dbReference type="FunFam" id="3.90.870.10:FF:000004">
    <property type="entry name" value="Threonylcarbamoyl-AMP synthase"/>
    <property type="match status" value="1"/>
</dbReference>
<keyword evidence="6 9" id="KW-0547">Nucleotide-binding</keyword>
<evidence type="ECO:0000256" key="9">
    <source>
        <dbReference type="HAMAP-Rule" id="MF_01852"/>
    </source>
</evidence>
<comment type="function">
    <text evidence="9">Required for the formation of a threonylcarbamoyl group on adenosine at position 37 (t(6)A37) in tRNAs that read codons beginning with adenine. Catalyzes the conversion of L-threonine, HCO(3)(-)/CO(2) and ATP to give threonylcarbamoyl-AMP (TC-AMP) as the acyladenylate intermediate, with the release of diphosphate.</text>
</comment>
<evidence type="ECO:0000256" key="7">
    <source>
        <dbReference type="ARBA" id="ARBA00022840"/>
    </source>
</evidence>
<gene>
    <name evidence="9" type="primary">tsaC</name>
    <name evidence="11" type="ORF">Sps_00075</name>
</gene>
<organism evidence="11 12">
    <name type="scientific">Shewanella psychrophila</name>
    <dbReference type="NCBI Taxonomy" id="225848"/>
    <lineage>
        <taxon>Bacteria</taxon>
        <taxon>Pseudomonadati</taxon>
        <taxon>Pseudomonadota</taxon>
        <taxon>Gammaproteobacteria</taxon>
        <taxon>Alteromonadales</taxon>
        <taxon>Shewanellaceae</taxon>
        <taxon>Shewanella</taxon>
    </lineage>
</organism>
<dbReference type="InterPro" id="IPR023535">
    <property type="entry name" value="TC-AMP_synthase"/>
</dbReference>
<dbReference type="GO" id="GO:0006450">
    <property type="term" value="P:regulation of translational fidelity"/>
    <property type="evidence" value="ECO:0007669"/>
    <property type="project" value="TreeGrafter"/>
</dbReference>
<keyword evidence="7 9" id="KW-0067">ATP-binding</keyword>
<dbReference type="GO" id="GO:0000049">
    <property type="term" value="F:tRNA binding"/>
    <property type="evidence" value="ECO:0007669"/>
    <property type="project" value="TreeGrafter"/>
</dbReference>
<dbReference type="STRING" id="225848.Sps_00075"/>
<comment type="catalytic activity">
    <reaction evidence="8 9">
        <text>L-threonine + hydrogencarbonate + ATP = L-threonylcarbamoyladenylate + diphosphate + H2O</text>
        <dbReference type="Rhea" id="RHEA:36407"/>
        <dbReference type="ChEBI" id="CHEBI:15377"/>
        <dbReference type="ChEBI" id="CHEBI:17544"/>
        <dbReference type="ChEBI" id="CHEBI:30616"/>
        <dbReference type="ChEBI" id="CHEBI:33019"/>
        <dbReference type="ChEBI" id="CHEBI:57926"/>
        <dbReference type="ChEBI" id="CHEBI:73682"/>
        <dbReference type="EC" id="2.7.7.87"/>
    </reaction>
</comment>
<proteinExistence type="inferred from homology"/>
<dbReference type="AlphaFoldDB" id="A0A1S6HIF3"/>
<dbReference type="EC" id="2.7.7.87" evidence="9"/>
<dbReference type="InterPro" id="IPR050156">
    <property type="entry name" value="TC-AMP_synthase_SUA5"/>
</dbReference>
<keyword evidence="3 9" id="KW-0808">Transferase</keyword>
<comment type="similarity">
    <text evidence="9">Belongs to the SUA5 family. TsaC subfamily.</text>
</comment>
<reference evidence="11 12" key="1">
    <citation type="submission" date="2016-03" db="EMBL/GenBank/DDBJ databases">
        <title>Complete genome sequence of Shewanella psychrophila WP2, a deep sea bacterium isolated from west Pacific sediment.</title>
        <authorList>
            <person name="Xu G."/>
            <person name="Jian H."/>
        </authorList>
    </citation>
    <scope>NUCLEOTIDE SEQUENCE [LARGE SCALE GENOMIC DNA]</scope>
    <source>
        <strain evidence="11 12">WP2</strain>
    </source>
</reference>
<dbReference type="Pfam" id="PF01300">
    <property type="entry name" value="Sua5_yciO_yrdC"/>
    <property type="match status" value="1"/>
</dbReference>
<evidence type="ECO:0000256" key="4">
    <source>
        <dbReference type="ARBA" id="ARBA00022694"/>
    </source>
</evidence>
<dbReference type="PANTHER" id="PTHR17490">
    <property type="entry name" value="SUA5"/>
    <property type="match status" value="1"/>
</dbReference>
<dbReference type="OrthoDB" id="9814580at2"/>
<evidence type="ECO:0000313" key="12">
    <source>
        <dbReference type="Proteomes" id="UP000189545"/>
    </source>
</evidence>
<evidence type="ECO:0000256" key="1">
    <source>
        <dbReference type="ARBA" id="ARBA00004496"/>
    </source>
</evidence>
<accession>A0A1S6HIF3</accession>
<dbReference type="Proteomes" id="UP000189545">
    <property type="component" value="Chromosome"/>
</dbReference>
<dbReference type="InterPro" id="IPR017945">
    <property type="entry name" value="DHBP_synth_RibB-like_a/b_dom"/>
</dbReference>
<dbReference type="InterPro" id="IPR006070">
    <property type="entry name" value="Sua5-like_dom"/>
</dbReference>
<name>A0A1S6HIF3_9GAMM</name>
<dbReference type="Gene3D" id="3.90.870.10">
    <property type="entry name" value="DHBP synthase"/>
    <property type="match status" value="1"/>
</dbReference>
<dbReference type="SUPFAM" id="SSF55821">
    <property type="entry name" value="YrdC/RibB"/>
    <property type="match status" value="1"/>
</dbReference>
<dbReference type="EMBL" id="CP014782">
    <property type="protein sequence ID" value="AQS35300.1"/>
    <property type="molecule type" value="Genomic_DNA"/>
</dbReference>
<dbReference type="PANTHER" id="PTHR17490:SF18">
    <property type="entry name" value="THREONYLCARBAMOYL-AMP SYNTHASE"/>
    <property type="match status" value="1"/>
</dbReference>
<dbReference type="GO" id="GO:0005737">
    <property type="term" value="C:cytoplasm"/>
    <property type="evidence" value="ECO:0007669"/>
    <property type="project" value="UniProtKB-SubCell"/>
</dbReference>
<evidence type="ECO:0000256" key="5">
    <source>
        <dbReference type="ARBA" id="ARBA00022695"/>
    </source>
</evidence>
<evidence type="ECO:0000256" key="8">
    <source>
        <dbReference type="ARBA" id="ARBA00048366"/>
    </source>
</evidence>
<dbReference type="KEGG" id="spsw:Sps_00075"/>
<dbReference type="NCBIfam" id="TIGR00057">
    <property type="entry name" value="L-threonylcarbamoyladenylate synthase"/>
    <property type="match status" value="1"/>
</dbReference>
<evidence type="ECO:0000259" key="10">
    <source>
        <dbReference type="PROSITE" id="PS51163"/>
    </source>
</evidence>
<keyword evidence="12" id="KW-1185">Reference proteome</keyword>
<feature type="domain" description="YrdC-like" evidence="10">
    <location>
        <begin position="3"/>
        <end position="185"/>
    </location>
</feature>
<protein>
    <recommendedName>
        <fullName evidence="9">Threonylcarbamoyl-AMP synthase</fullName>
        <shortName evidence="9">TC-AMP synthase</shortName>
        <ecNumber evidence="9">2.7.7.87</ecNumber>
    </recommendedName>
    <alternativeName>
        <fullName evidence="9">L-threonylcarbamoyladenylate synthase</fullName>
    </alternativeName>
    <alternativeName>
        <fullName evidence="9">t(6)A37 threonylcarbamoyladenosine biosynthesis protein TsaC</fullName>
    </alternativeName>
    <alternativeName>
        <fullName evidence="9">tRNA threonylcarbamoyladenosine biosynthesis protein TsaC</fullName>
    </alternativeName>
</protein>
<evidence type="ECO:0000256" key="2">
    <source>
        <dbReference type="ARBA" id="ARBA00022490"/>
    </source>
</evidence>
<dbReference type="GO" id="GO:0005524">
    <property type="term" value="F:ATP binding"/>
    <property type="evidence" value="ECO:0007669"/>
    <property type="project" value="UniProtKB-UniRule"/>
</dbReference>
<keyword evidence="2 9" id="KW-0963">Cytoplasm</keyword>
<evidence type="ECO:0000313" key="11">
    <source>
        <dbReference type="EMBL" id="AQS35300.1"/>
    </source>
</evidence>
<sequence length="185" mass="19681">MLQLDPSEISEVIENGGVIAYPTEAVYGLGCDPDNDVAIGKLLELKRRPWQKGLILVASDYSQLAPYLDESQLTRKQLESVFSKWPGPFTFIMPVRPDISKLLCGSFNSLAVRVSAHPGIQAICNKLGKPLVSTSANITGQKPAMSVDDVIAQFEGVIAGVASGALGLEASPSTIIDAISGKVIR</sequence>
<dbReference type="RefSeq" id="WP_077750667.1">
    <property type="nucleotide sequence ID" value="NZ_CP014782.1"/>
</dbReference>
<dbReference type="PROSITE" id="PS51163">
    <property type="entry name" value="YRDC"/>
    <property type="match status" value="1"/>
</dbReference>
<evidence type="ECO:0000256" key="6">
    <source>
        <dbReference type="ARBA" id="ARBA00022741"/>
    </source>
</evidence>
<comment type="subcellular location">
    <subcellularLocation>
        <location evidence="1 9">Cytoplasm</location>
    </subcellularLocation>
</comment>
<dbReference type="GO" id="GO:0003725">
    <property type="term" value="F:double-stranded RNA binding"/>
    <property type="evidence" value="ECO:0007669"/>
    <property type="project" value="InterPro"/>
</dbReference>
<keyword evidence="5 9" id="KW-0548">Nucleotidyltransferase</keyword>